<keyword evidence="3" id="KW-1133">Transmembrane helix</keyword>
<keyword evidence="3" id="KW-0812">Transmembrane</keyword>
<dbReference type="InterPro" id="IPR029051">
    <property type="entry name" value="DUF4352"/>
</dbReference>
<protein>
    <submittedName>
        <fullName evidence="5">DUF4352 domain-containing protein</fullName>
    </submittedName>
</protein>
<keyword evidence="3" id="KW-0472">Membrane</keyword>
<keyword evidence="6" id="KW-1185">Reference proteome</keyword>
<proteinExistence type="predicted"/>
<dbReference type="AlphaFoldDB" id="A0A7W2AHN1"/>
<sequence length="265" mass="29380">MDQNVTNHSEVKKWNWGAFFLGPIWAIGNRVWIGLLALIPIFGIIMNIILGAKGSEWAWKAKSWKSVDHFKSVQRKWAWWGLGVFALFVIFGLAFGGEDTSNNQPVADKPAVSSPASTKKPDEKPKVAKIGDWVKAGKLEYRVDSVEEKDQLKNIMGSKKPSAGNFAILKVSVRNNDKESRVIDSSMTVLKDKQNRSFEPDTDAILYVVDGNDESSFLNEIPPTGEKQITLVYDIRGAAKDYTFYGQSGYGWADTGSTAVISLAK</sequence>
<gene>
    <name evidence="5" type="ORF">H1164_03625</name>
</gene>
<evidence type="ECO:0000256" key="1">
    <source>
        <dbReference type="ARBA" id="ARBA00022729"/>
    </source>
</evidence>
<dbReference type="InterPro" id="IPR029050">
    <property type="entry name" value="Immunoprotect_excell_Ig-like"/>
</dbReference>
<evidence type="ECO:0000313" key="6">
    <source>
        <dbReference type="Proteomes" id="UP000530514"/>
    </source>
</evidence>
<dbReference type="EMBL" id="JACEIP010000003">
    <property type="protein sequence ID" value="MBA4541993.1"/>
    <property type="molecule type" value="Genomic_DNA"/>
</dbReference>
<evidence type="ECO:0000259" key="4">
    <source>
        <dbReference type="Pfam" id="PF11611"/>
    </source>
</evidence>
<feature type="transmembrane region" description="Helical" evidence="3">
    <location>
        <begin position="77"/>
        <end position="96"/>
    </location>
</feature>
<dbReference type="RefSeq" id="WP_081943782.1">
    <property type="nucleotide sequence ID" value="NZ_JACEIP010000003.1"/>
</dbReference>
<comment type="caution">
    <text evidence="5">The sequence shown here is derived from an EMBL/GenBank/DDBJ whole genome shotgun (WGS) entry which is preliminary data.</text>
</comment>
<evidence type="ECO:0000256" key="2">
    <source>
        <dbReference type="SAM" id="MobiDB-lite"/>
    </source>
</evidence>
<reference evidence="5 6" key="1">
    <citation type="submission" date="2020-07" db="EMBL/GenBank/DDBJ databases">
        <authorList>
            <person name="Feng H."/>
        </authorList>
    </citation>
    <scope>NUCLEOTIDE SEQUENCE [LARGE SCALE GENOMIC DNA]</scope>
    <source>
        <strain evidence="6">s-11</strain>
    </source>
</reference>
<evidence type="ECO:0000313" key="5">
    <source>
        <dbReference type="EMBL" id="MBA4541993.1"/>
    </source>
</evidence>
<evidence type="ECO:0000256" key="3">
    <source>
        <dbReference type="SAM" id="Phobius"/>
    </source>
</evidence>
<organism evidence="5 6">
    <name type="scientific">Thermoactinomyces daqus</name>
    <dbReference type="NCBI Taxonomy" id="1329516"/>
    <lineage>
        <taxon>Bacteria</taxon>
        <taxon>Bacillati</taxon>
        <taxon>Bacillota</taxon>
        <taxon>Bacilli</taxon>
        <taxon>Bacillales</taxon>
        <taxon>Thermoactinomycetaceae</taxon>
        <taxon>Thermoactinomyces</taxon>
    </lineage>
</organism>
<dbReference type="Pfam" id="PF11611">
    <property type="entry name" value="DUF4352"/>
    <property type="match status" value="1"/>
</dbReference>
<feature type="domain" description="DUF4352" evidence="4">
    <location>
        <begin position="129"/>
        <end position="254"/>
    </location>
</feature>
<keyword evidence="1" id="KW-0732">Signal</keyword>
<feature type="transmembrane region" description="Helical" evidence="3">
    <location>
        <begin position="31"/>
        <end position="52"/>
    </location>
</feature>
<accession>A0A7W2AHN1</accession>
<dbReference type="OrthoDB" id="2389763at2"/>
<dbReference type="Proteomes" id="UP000530514">
    <property type="component" value="Unassembled WGS sequence"/>
</dbReference>
<feature type="region of interest" description="Disordered" evidence="2">
    <location>
        <begin position="104"/>
        <end position="125"/>
    </location>
</feature>
<name>A0A7W2AHN1_9BACL</name>
<dbReference type="Gene3D" id="2.60.40.1240">
    <property type="match status" value="1"/>
</dbReference>